<keyword evidence="6" id="KW-0997">Cell inner membrane</keyword>
<dbReference type="Pfam" id="PF13807">
    <property type="entry name" value="GNVR"/>
    <property type="match status" value="1"/>
</dbReference>
<dbReference type="SUPFAM" id="SSF52540">
    <property type="entry name" value="P-loop containing nucleoside triphosphate hydrolases"/>
    <property type="match status" value="1"/>
</dbReference>
<dbReference type="Pfam" id="PF13614">
    <property type="entry name" value="AAA_31"/>
    <property type="match status" value="1"/>
</dbReference>
<evidence type="ECO:0000256" key="8">
    <source>
        <dbReference type="ARBA" id="ARBA00022692"/>
    </source>
</evidence>
<evidence type="ECO:0000256" key="13">
    <source>
        <dbReference type="ARBA" id="ARBA00023136"/>
    </source>
</evidence>
<feature type="coiled-coil region" evidence="16">
    <location>
        <begin position="226"/>
        <end position="282"/>
    </location>
</feature>
<dbReference type="InterPro" id="IPR003856">
    <property type="entry name" value="LPS_length_determ_N"/>
</dbReference>
<comment type="catalytic activity">
    <reaction evidence="15">
        <text>L-tyrosyl-[protein] + ATP = O-phospho-L-tyrosyl-[protein] + ADP + H(+)</text>
        <dbReference type="Rhea" id="RHEA:10596"/>
        <dbReference type="Rhea" id="RHEA-COMP:10136"/>
        <dbReference type="Rhea" id="RHEA-COMP:20101"/>
        <dbReference type="ChEBI" id="CHEBI:15378"/>
        <dbReference type="ChEBI" id="CHEBI:30616"/>
        <dbReference type="ChEBI" id="CHEBI:46858"/>
        <dbReference type="ChEBI" id="CHEBI:61978"/>
        <dbReference type="ChEBI" id="CHEBI:456216"/>
        <dbReference type="EC" id="2.7.10.2"/>
    </reaction>
</comment>
<dbReference type="CDD" id="cd05387">
    <property type="entry name" value="BY-kinase"/>
    <property type="match status" value="1"/>
</dbReference>
<evidence type="ECO:0000256" key="1">
    <source>
        <dbReference type="ARBA" id="ARBA00004429"/>
    </source>
</evidence>
<dbReference type="GO" id="GO:0004715">
    <property type="term" value="F:non-membrane spanning protein tyrosine kinase activity"/>
    <property type="evidence" value="ECO:0007669"/>
    <property type="project" value="UniProtKB-EC"/>
</dbReference>
<sequence>MLQDTRNTKFGAAGAAKEIDLLAVLGAVWREKLTVLLCVTLMVGLGGYYAFFAAVPKYASTTSLKVELQAPPIVDIEAIVGGSSTEDSAMNTEVDVIRSRGVLEQLVQDLDLTADPEFNPALRPLPLVSVESLVRHVKDRLGLPSSEDLILSPEQETLNQTVDIVGEAVTATVRRDRYIFDITATTTSRAKSMAIADRLAELYIADQIQQKYRMTENAVTWLSDRVAELELELREREQALKDFRTSTDIVNLQAVEALNRQLADARARLSAAQADAAASEAQMRSIRIARDAGDADALLAIAGDETDPSAAAVISHVDSTLRSTSTAFDRQQRQVDLLARSVERLEEEVAVQSEDMSQLQQLERELQATRTLYETFLARRKEATVQLGLQNADSRILSAAVPGRYIEPRKSVIFVLSLAMGLVLGGSLVFARQFIDRGFRTGDVLESETGLEIIGQIPVMPIRRRNQLLTYLTEKPTSAACEAIRNLRTSVLLSSMDKPPQIIMSTSSVPGEGKTTQAVSLAHNLANLGKKVLLIEGDVRRRTLNEYFRGVAARSSGGGIVAALTGTGASFERLLVTDPRLNADILLGEKSKVNAADIFSSETFHAFLERLRETYDFIVIDTPPVLVVPDARVIGQHVDAIIFNVAWNRTSRTQVKEALRLLETVNLTPSGLVLSQIDVSAMKRYGHGGKHGTYGNYGSAYYDA</sequence>
<dbReference type="InterPro" id="IPR032807">
    <property type="entry name" value="GNVR"/>
</dbReference>
<evidence type="ECO:0000256" key="9">
    <source>
        <dbReference type="ARBA" id="ARBA00022741"/>
    </source>
</evidence>
<keyword evidence="10 21" id="KW-0418">Kinase</keyword>
<name>A0A1Y5T020_9RHOB</name>
<keyword evidence="14" id="KW-0829">Tyrosine-protein kinase</keyword>
<dbReference type="RefSeq" id="WP_085854285.1">
    <property type="nucleotide sequence ID" value="NZ_FOPF01000006.1"/>
</dbReference>
<protein>
    <recommendedName>
        <fullName evidence="4">non-specific protein-tyrosine kinase</fullName>
        <ecNumber evidence="4">2.7.10.2</ecNumber>
    </recommendedName>
</protein>
<dbReference type="NCBIfam" id="TIGR01007">
    <property type="entry name" value="eps_fam"/>
    <property type="match status" value="1"/>
</dbReference>
<proteinExistence type="inferred from homology"/>
<gene>
    <name evidence="21" type="ORF">PAM7066_02315</name>
</gene>
<dbReference type="InterPro" id="IPR050445">
    <property type="entry name" value="Bact_polysacc_biosynth/exp"/>
</dbReference>
<evidence type="ECO:0000256" key="10">
    <source>
        <dbReference type="ARBA" id="ARBA00022777"/>
    </source>
</evidence>
<keyword evidence="12 17" id="KW-1133">Transmembrane helix</keyword>
<evidence type="ECO:0000256" key="15">
    <source>
        <dbReference type="ARBA" id="ARBA00051245"/>
    </source>
</evidence>
<keyword evidence="8 17" id="KW-0812">Transmembrane</keyword>
<feature type="coiled-coil region" evidence="16">
    <location>
        <begin position="328"/>
        <end position="379"/>
    </location>
</feature>
<evidence type="ECO:0000256" key="4">
    <source>
        <dbReference type="ARBA" id="ARBA00011903"/>
    </source>
</evidence>
<evidence type="ECO:0000259" key="18">
    <source>
        <dbReference type="Pfam" id="PF02706"/>
    </source>
</evidence>
<organism evidence="21 22">
    <name type="scientific">Palleronia marisminoris</name>
    <dbReference type="NCBI Taxonomy" id="315423"/>
    <lineage>
        <taxon>Bacteria</taxon>
        <taxon>Pseudomonadati</taxon>
        <taxon>Pseudomonadota</taxon>
        <taxon>Alphaproteobacteria</taxon>
        <taxon>Rhodobacterales</taxon>
        <taxon>Roseobacteraceae</taxon>
        <taxon>Palleronia</taxon>
    </lineage>
</organism>
<accession>A0A1Y5T020</accession>
<keyword evidence="13 17" id="KW-0472">Membrane</keyword>
<dbReference type="GO" id="GO:0005886">
    <property type="term" value="C:plasma membrane"/>
    <property type="evidence" value="ECO:0007669"/>
    <property type="project" value="UniProtKB-SubCell"/>
</dbReference>
<keyword evidence="9" id="KW-0547">Nucleotide-binding</keyword>
<dbReference type="InterPro" id="IPR025669">
    <property type="entry name" value="AAA_dom"/>
</dbReference>
<evidence type="ECO:0000256" key="3">
    <source>
        <dbReference type="ARBA" id="ARBA00008883"/>
    </source>
</evidence>
<dbReference type="Proteomes" id="UP000193870">
    <property type="component" value="Unassembled WGS sequence"/>
</dbReference>
<dbReference type="InterPro" id="IPR027417">
    <property type="entry name" value="P-loop_NTPase"/>
</dbReference>
<dbReference type="OrthoDB" id="230260at2"/>
<feature type="domain" description="Tyrosine-protein kinase G-rich" evidence="20">
    <location>
        <begin position="359"/>
        <end position="434"/>
    </location>
</feature>
<dbReference type="PANTHER" id="PTHR32309">
    <property type="entry name" value="TYROSINE-PROTEIN KINASE"/>
    <property type="match status" value="1"/>
</dbReference>
<feature type="domain" description="Polysaccharide chain length determinant N-terminal" evidence="18">
    <location>
        <begin position="18"/>
        <end position="110"/>
    </location>
</feature>
<dbReference type="GO" id="GO:0005524">
    <property type="term" value="F:ATP binding"/>
    <property type="evidence" value="ECO:0007669"/>
    <property type="project" value="UniProtKB-KW"/>
</dbReference>
<evidence type="ECO:0000256" key="12">
    <source>
        <dbReference type="ARBA" id="ARBA00022989"/>
    </source>
</evidence>
<dbReference type="EC" id="2.7.10.2" evidence="4"/>
<keyword evidence="11" id="KW-0067">ATP-binding</keyword>
<dbReference type="Pfam" id="PF02706">
    <property type="entry name" value="Wzz"/>
    <property type="match status" value="1"/>
</dbReference>
<evidence type="ECO:0000256" key="14">
    <source>
        <dbReference type="ARBA" id="ARBA00023137"/>
    </source>
</evidence>
<evidence type="ECO:0000256" key="11">
    <source>
        <dbReference type="ARBA" id="ARBA00022840"/>
    </source>
</evidence>
<feature type="transmembrane region" description="Helical" evidence="17">
    <location>
        <begin position="33"/>
        <end position="55"/>
    </location>
</feature>
<evidence type="ECO:0000313" key="22">
    <source>
        <dbReference type="Proteomes" id="UP000193870"/>
    </source>
</evidence>
<dbReference type="STRING" id="315423.SAMN04488020_10682"/>
<evidence type="ECO:0000259" key="20">
    <source>
        <dbReference type="Pfam" id="PF13807"/>
    </source>
</evidence>
<evidence type="ECO:0000256" key="5">
    <source>
        <dbReference type="ARBA" id="ARBA00022475"/>
    </source>
</evidence>
<evidence type="ECO:0000256" key="17">
    <source>
        <dbReference type="SAM" id="Phobius"/>
    </source>
</evidence>
<evidence type="ECO:0000259" key="19">
    <source>
        <dbReference type="Pfam" id="PF13614"/>
    </source>
</evidence>
<comment type="similarity">
    <text evidence="2">Belongs to the CpsD/CapB family.</text>
</comment>
<feature type="domain" description="AAA" evidence="19">
    <location>
        <begin position="511"/>
        <end position="629"/>
    </location>
</feature>
<dbReference type="AlphaFoldDB" id="A0A1Y5T020"/>
<reference evidence="21 22" key="1">
    <citation type="submission" date="2017-03" db="EMBL/GenBank/DDBJ databases">
        <authorList>
            <person name="Afonso C.L."/>
            <person name="Miller P.J."/>
            <person name="Scott M.A."/>
            <person name="Spackman E."/>
            <person name="Goraichik I."/>
            <person name="Dimitrov K.M."/>
            <person name="Suarez D.L."/>
            <person name="Swayne D.E."/>
        </authorList>
    </citation>
    <scope>NUCLEOTIDE SEQUENCE [LARGE SCALE GENOMIC DNA]</scope>
    <source>
        <strain evidence="21 22">CECT 7066</strain>
    </source>
</reference>
<dbReference type="Gene3D" id="3.40.50.300">
    <property type="entry name" value="P-loop containing nucleotide triphosphate hydrolases"/>
    <property type="match status" value="1"/>
</dbReference>
<keyword evidence="5" id="KW-1003">Cell membrane</keyword>
<dbReference type="InterPro" id="IPR005702">
    <property type="entry name" value="Wzc-like_C"/>
</dbReference>
<evidence type="ECO:0000256" key="2">
    <source>
        <dbReference type="ARBA" id="ARBA00007316"/>
    </source>
</evidence>
<keyword evidence="16" id="KW-0175">Coiled coil</keyword>
<comment type="similarity">
    <text evidence="3">Belongs to the etk/wzc family.</text>
</comment>
<evidence type="ECO:0000256" key="7">
    <source>
        <dbReference type="ARBA" id="ARBA00022679"/>
    </source>
</evidence>
<evidence type="ECO:0000313" key="21">
    <source>
        <dbReference type="EMBL" id="SLN50949.1"/>
    </source>
</evidence>
<dbReference type="PANTHER" id="PTHR32309:SF13">
    <property type="entry name" value="FERRIC ENTEROBACTIN TRANSPORT PROTEIN FEPE"/>
    <property type="match status" value="1"/>
</dbReference>
<comment type="subcellular location">
    <subcellularLocation>
        <location evidence="1">Cell inner membrane</location>
        <topology evidence="1">Multi-pass membrane protein</topology>
    </subcellularLocation>
</comment>
<keyword evidence="22" id="KW-1185">Reference proteome</keyword>
<evidence type="ECO:0000256" key="6">
    <source>
        <dbReference type="ARBA" id="ARBA00022519"/>
    </source>
</evidence>
<keyword evidence="7 21" id="KW-0808">Transferase</keyword>
<feature type="transmembrane region" description="Helical" evidence="17">
    <location>
        <begin position="412"/>
        <end position="431"/>
    </location>
</feature>
<dbReference type="EMBL" id="FWFV01000006">
    <property type="protein sequence ID" value="SLN50949.1"/>
    <property type="molecule type" value="Genomic_DNA"/>
</dbReference>
<evidence type="ECO:0000256" key="16">
    <source>
        <dbReference type="SAM" id="Coils"/>
    </source>
</evidence>